<dbReference type="EMBL" id="BAAANF010000022">
    <property type="protein sequence ID" value="GAA1709385.1"/>
    <property type="molecule type" value="Genomic_DNA"/>
</dbReference>
<gene>
    <name evidence="3" type="ORF">GCM10009745_66610</name>
</gene>
<reference evidence="3 4" key="1">
    <citation type="journal article" date="2019" name="Int. J. Syst. Evol. Microbiol.">
        <title>The Global Catalogue of Microorganisms (GCM) 10K type strain sequencing project: providing services to taxonomists for standard genome sequencing and annotation.</title>
        <authorList>
            <consortium name="The Broad Institute Genomics Platform"/>
            <consortium name="The Broad Institute Genome Sequencing Center for Infectious Disease"/>
            <person name="Wu L."/>
            <person name="Ma J."/>
        </authorList>
    </citation>
    <scope>NUCLEOTIDE SEQUENCE [LARGE SCALE GENOMIC DNA]</scope>
    <source>
        <strain evidence="3 4">JCM 14307</strain>
    </source>
</reference>
<feature type="transmembrane region" description="Helical" evidence="1">
    <location>
        <begin position="478"/>
        <end position="495"/>
    </location>
</feature>
<keyword evidence="1" id="KW-0812">Transmembrane</keyword>
<comment type="caution">
    <text evidence="3">The sequence shown here is derived from an EMBL/GenBank/DDBJ whole genome shotgun (WGS) entry which is preliminary data.</text>
</comment>
<sequence>MPIHKPIQARTDTLRGVRIRDTVLRAAVIVLTASLSLVLLPIAINVGTGGTAPAFLTPYVAWTWPAIGVLWLILVLTALAEVRSRQRPVISSRSADVPRNRQLLLRSVDTYLNQRVAVSLAARTRVALALEERPSAVVRPYDLFVQPIDSEPRQLPENAAIAEVFDELQDSMLILGAPGAGKTTLLLSLARTLAEQAAADERAPIPVLVDLASWTAAPSHQKDDHPRDTPLLAGFVRWLLNELRLRYGIPPAVGRSWLLRGHLALLFDGLDEIDRAHRDKLAGVLLDLQKHYTIPKLAVTCRTHDYEQLTHQLILNGAVHIRPLTRQQVLEYFEAVGPELDGARAAIEYDDELWDLVTSPLMLNVLLLAYQDRGPEDVAADDLADVRRDLFDTFIVEVLARHRSTEREYGAAAAVRALRTLAWRTSKRRGAQTVVPRWPGAWGQDGLIHPDVVYLLHVVGLPALLSGLVAGATLATTAQYGVLAGLTVAVPAVLLSARWPTARDVLSFRTGDQRQLVVLLLGLLLGASASVVLLVAAMGLIELLPAGIILQGGFPPGFVVGLFVALGIRTLSFPPSWPYEERPVAHWRLVPWALGGGLAGLALAAALGADFTGHDIAVLPGLLFGLVAAGLWPGQTSRAGWLYRVLFDVLLCWSGDLPWRRRAFLQYAADRFVLARTAPGEYSFIHLLIRDHLAECNPDDLAAKVIRRQNR</sequence>
<feature type="transmembrane region" description="Helical" evidence="1">
    <location>
        <begin position="547"/>
        <end position="568"/>
    </location>
</feature>
<name>A0ABN2IPV2_9ACTN</name>
<keyword evidence="1" id="KW-0472">Membrane</keyword>
<dbReference type="Proteomes" id="UP001500280">
    <property type="component" value="Unassembled WGS sequence"/>
</dbReference>
<keyword evidence="4" id="KW-1185">Reference proteome</keyword>
<evidence type="ECO:0000313" key="3">
    <source>
        <dbReference type="EMBL" id="GAA1709385.1"/>
    </source>
</evidence>
<dbReference type="InterPro" id="IPR007111">
    <property type="entry name" value="NACHT_NTPase"/>
</dbReference>
<feature type="transmembrane region" description="Helical" evidence="1">
    <location>
        <begin position="59"/>
        <end position="80"/>
    </location>
</feature>
<dbReference type="Gene3D" id="3.40.50.300">
    <property type="entry name" value="P-loop containing nucleotide triphosphate hydrolases"/>
    <property type="match status" value="1"/>
</dbReference>
<evidence type="ECO:0000256" key="1">
    <source>
        <dbReference type="SAM" id="Phobius"/>
    </source>
</evidence>
<dbReference type="InterPro" id="IPR027417">
    <property type="entry name" value="P-loop_NTPase"/>
</dbReference>
<dbReference type="SUPFAM" id="SSF52540">
    <property type="entry name" value="P-loop containing nucleoside triphosphate hydrolases"/>
    <property type="match status" value="1"/>
</dbReference>
<evidence type="ECO:0000313" key="4">
    <source>
        <dbReference type="Proteomes" id="UP001500280"/>
    </source>
</evidence>
<accession>A0ABN2IPV2</accession>
<feature type="transmembrane region" description="Helical" evidence="1">
    <location>
        <begin position="516"/>
        <end position="541"/>
    </location>
</feature>
<dbReference type="Pfam" id="PF05729">
    <property type="entry name" value="NACHT"/>
    <property type="match status" value="1"/>
</dbReference>
<feature type="transmembrane region" description="Helical" evidence="1">
    <location>
        <begin position="23"/>
        <end position="44"/>
    </location>
</feature>
<proteinExistence type="predicted"/>
<dbReference type="PROSITE" id="PS50837">
    <property type="entry name" value="NACHT"/>
    <property type="match status" value="1"/>
</dbReference>
<evidence type="ECO:0000259" key="2">
    <source>
        <dbReference type="PROSITE" id="PS50837"/>
    </source>
</evidence>
<protein>
    <recommendedName>
        <fullName evidence="2">NACHT domain-containing protein</fullName>
    </recommendedName>
</protein>
<keyword evidence="1" id="KW-1133">Transmembrane helix</keyword>
<organism evidence="3 4">
    <name type="scientific">Kribbella yunnanensis</name>
    <dbReference type="NCBI Taxonomy" id="190194"/>
    <lineage>
        <taxon>Bacteria</taxon>
        <taxon>Bacillati</taxon>
        <taxon>Actinomycetota</taxon>
        <taxon>Actinomycetes</taxon>
        <taxon>Propionibacteriales</taxon>
        <taxon>Kribbellaceae</taxon>
        <taxon>Kribbella</taxon>
    </lineage>
</organism>
<feature type="domain" description="NACHT" evidence="2">
    <location>
        <begin position="170"/>
        <end position="295"/>
    </location>
</feature>
<feature type="transmembrane region" description="Helical" evidence="1">
    <location>
        <begin position="589"/>
        <end position="609"/>
    </location>
</feature>
<feature type="transmembrane region" description="Helical" evidence="1">
    <location>
        <begin position="615"/>
        <end position="634"/>
    </location>
</feature>
<feature type="transmembrane region" description="Helical" evidence="1">
    <location>
        <begin position="452"/>
        <end position="472"/>
    </location>
</feature>